<dbReference type="InterPro" id="IPR031165">
    <property type="entry name" value="GNAT_YJDJ"/>
</dbReference>
<evidence type="ECO:0000313" key="2">
    <source>
        <dbReference type="EMBL" id="GEN60338.1"/>
    </source>
</evidence>
<organism evidence="2 3">
    <name type="scientific">Acetobacter nitrogenifigens DSM 23921 = NBRC 105050</name>
    <dbReference type="NCBI Taxonomy" id="1120919"/>
    <lineage>
        <taxon>Bacteria</taxon>
        <taxon>Pseudomonadati</taxon>
        <taxon>Pseudomonadota</taxon>
        <taxon>Alphaproteobacteria</taxon>
        <taxon>Acetobacterales</taxon>
        <taxon>Acetobacteraceae</taxon>
        <taxon>Acetobacter</taxon>
    </lineage>
</organism>
<dbReference type="AlphaFoldDB" id="A0A511XBJ7"/>
<dbReference type="Pfam" id="PF14542">
    <property type="entry name" value="Acetyltransf_CG"/>
    <property type="match status" value="1"/>
</dbReference>
<evidence type="ECO:0000259" key="1">
    <source>
        <dbReference type="PROSITE" id="PS51729"/>
    </source>
</evidence>
<dbReference type="SUPFAM" id="SSF55729">
    <property type="entry name" value="Acyl-CoA N-acyltransferases (Nat)"/>
    <property type="match status" value="1"/>
</dbReference>
<dbReference type="PANTHER" id="PTHR31435">
    <property type="entry name" value="PROTEIN NATD1"/>
    <property type="match status" value="1"/>
</dbReference>
<dbReference type="PROSITE" id="PS51729">
    <property type="entry name" value="GNAT_YJDJ"/>
    <property type="match status" value="1"/>
</dbReference>
<dbReference type="RefSeq" id="WP_026397422.1">
    <property type="nucleotide sequence ID" value="NZ_AUBI01000004.1"/>
</dbReference>
<dbReference type="STRING" id="1120919.GCA_000429165_01358"/>
<gene>
    <name evidence="2" type="ORF">ANI02nite_22220</name>
</gene>
<comment type="caution">
    <text evidence="2">The sequence shown here is derived from an EMBL/GenBank/DDBJ whole genome shotgun (WGS) entry which is preliminary data.</text>
</comment>
<feature type="domain" description="N-acetyltransferase" evidence="1">
    <location>
        <begin position="4"/>
        <end position="88"/>
    </location>
</feature>
<dbReference type="Proteomes" id="UP000321635">
    <property type="component" value="Unassembled WGS sequence"/>
</dbReference>
<reference evidence="2 3" key="1">
    <citation type="submission" date="2019-07" db="EMBL/GenBank/DDBJ databases">
        <title>Whole genome shotgun sequence of Acetobacter nitrogenifigens NBRC 105050.</title>
        <authorList>
            <person name="Hosoyama A."/>
            <person name="Uohara A."/>
            <person name="Ohji S."/>
            <person name="Ichikawa N."/>
        </authorList>
    </citation>
    <scope>NUCLEOTIDE SEQUENCE [LARGE SCALE GENOMIC DNA]</scope>
    <source>
        <strain evidence="2 3">NBRC 105050</strain>
    </source>
</reference>
<proteinExistence type="predicted"/>
<protein>
    <recommendedName>
        <fullName evidence="1">N-acetyltransferase domain-containing protein</fullName>
    </recommendedName>
</protein>
<evidence type="ECO:0000313" key="3">
    <source>
        <dbReference type="Proteomes" id="UP000321635"/>
    </source>
</evidence>
<keyword evidence="3" id="KW-1185">Reference proteome</keyword>
<dbReference type="InterPro" id="IPR045057">
    <property type="entry name" value="Gcn5-rel_NAT"/>
</dbReference>
<dbReference type="EMBL" id="BJYF01000016">
    <property type="protein sequence ID" value="GEN60338.1"/>
    <property type="molecule type" value="Genomic_DNA"/>
</dbReference>
<dbReference type="OrthoDB" id="9800945at2"/>
<dbReference type="PANTHER" id="PTHR31435:SF9">
    <property type="entry name" value="PROTEIN NATD1"/>
    <property type="match status" value="1"/>
</dbReference>
<sequence length="88" mass="9536">MTIVDNVSQNRFETIIEGHLATLIYERRDDALVIQHTLVPDALGGRGVGSALVSAAVDAARAEKRSIVSHCSFATVWLKRHGIEARPG</sequence>
<dbReference type="Gene3D" id="3.40.630.30">
    <property type="match status" value="1"/>
</dbReference>
<name>A0A511XBJ7_9PROT</name>
<accession>A0A511XBJ7</accession>
<dbReference type="InterPro" id="IPR016181">
    <property type="entry name" value="Acyl_CoA_acyltransferase"/>
</dbReference>